<comment type="caution">
    <text evidence="10">The sequence shown here is derived from an EMBL/GenBank/DDBJ whole genome shotgun (WGS) entry which is preliminary data.</text>
</comment>
<dbReference type="Proteomes" id="UP001206925">
    <property type="component" value="Unassembled WGS sequence"/>
</dbReference>
<dbReference type="SUPFAM" id="SSF50630">
    <property type="entry name" value="Acid proteases"/>
    <property type="match status" value="2"/>
</dbReference>
<dbReference type="GO" id="GO:0004190">
    <property type="term" value="F:aspartic-type endopeptidase activity"/>
    <property type="evidence" value="ECO:0007669"/>
    <property type="project" value="UniProtKB-KW"/>
</dbReference>
<dbReference type="PANTHER" id="PTHR47966">
    <property type="entry name" value="BETA-SITE APP-CLEAVING ENZYME, ISOFORM A-RELATED"/>
    <property type="match status" value="1"/>
</dbReference>
<accession>A0AAD5CXI4</accession>
<evidence type="ECO:0000256" key="5">
    <source>
        <dbReference type="ARBA" id="ARBA00023145"/>
    </source>
</evidence>
<keyword evidence="7" id="KW-0325">Glycoprotein</keyword>
<keyword evidence="5" id="KW-0865">Zymogen</keyword>
<evidence type="ECO:0000256" key="1">
    <source>
        <dbReference type="ARBA" id="ARBA00007447"/>
    </source>
</evidence>
<comment type="similarity">
    <text evidence="1 8">Belongs to the peptidase A1 family.</text>
</comment>
<dbReference type="FunFam" id="2.40.70.10:FF:000115">
    <property type="entry name" value="Lysosomal aspartic protease"/>
    <property type="match status" value="2"/>
</dbReference>
<name>A0AAD5CXI4_AMBAR</name>
<dbReference type="PRINTS" id="PR00792">
    <property type="entry name" value="PEPSIN"/>
</dbReference>
<evidence type="ECO:0000256" key="8">
    <source>
        <dbReference type="RuleBase" id="RU000454"/>
    </source>
</evidence>
<dbReference type="InterPro" id="IPR021109">
    <property type="entry name" value="Peptidase_aspartic_dom_sf"/>
</dbReference>
<keyword evidence="6" id="KW-1015">Disulfide bond</keyword>
<dbReference type="InterPro" id="IPR033121">
    <property type="entry name" value="PEPTIDASE_A1"/>
</dbReference>
<dbReference type="PANTHER" id="PTHR47966:SF80">
    <property type="entry name" value="ASPARTIC PROTEINASE-LIKE"/>
    <property type="match status" value="1"/>
</dbReference>
<sequence length="522" mass="57522">VNNMGSKLVTISTFFLLTTLLCVPIFSTSNDGLIRIKLKKTISDENLDDHQESSIIPLNDYLGAQYYGEIGIGTPPQKFKVSCVMHSKYESSQSSTYKAKGIPATVNYSSGSISGYFSEDIVEVGDLVVKHQEFIEVTKEPGMTFVAGKFDGIFGLGFKEISVGNALPVFSLWLNRQYEEGEGGEIVLGGIDPKHFKGEHTYVPVKQKGYWQYILKIGKGDDLQCFSGFVPMDVPPPHGPLWYVKLVMISPFFLLTTLLSAPIFSTSNRGIIRINLKKGKFDENLRDHQKSSIISLNNFMDAQYFGEIGIGTPPQKFKVIFDTGRHAVVNYSNGSISGYFSKDIVEIGDMVVKNQEFIEVTKERGVVFLAGKFDGIFGLGFKNIAVGNAIPIWDNILNQHLVKDHMFSLWLNRQSEEGEGGEIVFGGLDPKHYKGTHTYVPIKQKGICKSQCSAIADSGTSFIAGPTSMITLINRAIGASGQINVYCKSVIEATSHMIFVLLSTGVNKLISIFQDLRGKGFS</sequence>
<feature type="non-terminal residue" evidence="10">
    <location>
        <position position="1"/>
    </location>
</feature>
<proteinExistence type="inferred from homology"/>
<dbReference type="PROSITE" id="PS00141">
    <property type="entry name" value="ASP_PROTEASE"/>
    <property type="match status" value="1"/>
</dbReference>
<keyword evidence="2 8" id="KW-0645">Protease</keyword>
<evidence type="ECO:0000256" key="4">
    <source>
        <dbReference type="ARBA" id="ARBA00022801"/>
    </source>
</evidence>
<evidence type="ECO:0000256" key="7">
    <source>
        <dbReference type="ARBA" id="ARBA00023180"/>
    </source>
</evidence>
<dbReference type="InterPro" id="IPR001461">
    <property type="entry name" value="Aspartic_peptidase_A1"/>
</dbReference>
<dbReference type="AlphaFoldDB" id="A0AAD5CXI4"/>
<dbReference type="PROSITE" id="PS51767">
    <property type="entry name" value="PEPTIDASE_A1"/>
    <property type="match status" value="1"/>
</dbReference>
<organism evidence="10 11">
    <name type="scientific">Ambrosia artemisiifolia</name>
    <name type="common">Common ragweed</name>
    <dbReference type="NCBI Taxonomy" id="4212"/>
    <lineage>
        <taxon>Eukaryota</taxon>
        <taxon>Viridiplantae</taxon>
        <taxon>Streptophyta</taxon>
        <taxon>Embryophyta</taxon>
        <taxon>Tracheophyta</taxon>
        <taxon>Spermatophyta</taxon>
        <taxon>Magnoliopsida</taxon>
        <taxon>eudicotyledons</taxon>
        <taxon>Gunneridae</taxon>
        <taxon>Pentapetalae</taxon>
        <taxon>asterids</taxon>
        <taxon>campanulids</taxon>
        <taxon>Asterales</taxon>
        <taxon>Asteraceae</taxon>
        <taxon>Asteroideae</taxon>
        <taxon>Heliantheae alliance</taxon>
        <taxon>Heliantheae</taxon>
        <taxon>Ambrosia</taxon>
    </lineage>
</organism>
<dbReference type="EMBL" id="JAMZMK010006223">
    <property type="protein sequence ID" value="KAI7750076.1"/>
    <property type="molecule type" value="Genomic_DNA"/>
</dbReference>
<evidence type="ECO:0000256" key="3">
    <source>
        <dbReference type="ARBA" id="ARBA00022750"/>
    </source>
</evidence>
<evidence type="ECO:0000313" key="11">
    <source>
        <dbReference type="Proteomes" id="UP001206925"/>
    </source>
</evidence>
<dbReference type="GO" id="GO:0006508">
    <property type="term" value="P:proteolysis"/>
    <property type="evidence" value="ECO:0007669"/>
    <property type="project" value="UniProtKB-KW"/>
</dbReference>
<dbReference type="Pfam" id="PF00026">
    <property type="entry name" value="Asp"/>
    <property type="match status" value="3"/>
</dbReference>
<evidence type="ECO:0000256" key="2">
    <source>
        <dbReference type="ARBA" id="ARBA00022670"/>
    </source>
</evidence>
<keyword evidence="4 8" id="KW-0378">Hydrolase</keyword>
<protein>
    <recommendedName>
        <fullName evidence="9">Peptidase A1 domain-containing protein</fullName>
    </recommendedName>
</protein>
<keyword evidence="11" id="KW-1185">Reference proteome</keyword>
<evidence type="ECO:0000259" key="9">
    <source>
        <dbReference type="PROSITE" id="PS51767"/>
    </source>
</evidence>
<dbReference type="Gene3D" id="2.40.70.10">
    <property type="entry name" value="Acid Proteases"/>
    <property type="match status" value="4"/>
</dbReference>
<feature type="domain" description="Peptidase A1" evidence="9">
    <location>
        <begin position="66"/>
        <end position="522"/>
    </location>
</feature>
<reference evidence="10" key="1">
    <citation type="submission" date="2022-06" db="EMBL/GenBank/DDBJ databases">
        <title>Uncovering the hologenomic basis of an extraordinary plant invasion.</title>
        <authorList>
            <person name="Bieker V.C."/>
            <person name="Martin M.D."/>
            <person name="Gilbert T."/>
            <person name="Hodgins K."/>
            <person name="Battlay P."/>
            <person name="Petersen B."/>
            <person name="Wilson J."/>
        </authorList>
    </citation>
    <scope>NUCLEOTIDE SEQUENCE</scope>
    <source>
        <strain evidence="10">AA19_3_7</strain>
        <tissue evidence="10">Leaf</tissue>
    </source>
</reference>
<evidence type="ECO:0000256" key="6">
    <source>
        <dbReference type="ARBA" id="ARBA00023157"/>
    </source>
</evidence>
<gene>
    <name evidence="10" type="ORF">M8C21_019100</name>
</gene>
<keyword evidence="3 8" id="KW-0064">Aspartyl protease</keyword>
<dbReference type="InterPro" id="IPR001969">
    <property type="entry name" value="Aspartic_peptidase_AS"/>
</dbReference>
<evidence type="ECO:0000313" key="10">
    <source>
        <dbReference type="EMBL" id="KAI7750076.1"/>
    </source>
</evidence>